<name>A0A4Y2DZV1_ARAVE</name>
<keyword evidence="2" id="KW-1185">Reference proteome</keyword>
<dbReference type="EMBL" id="BGPR01000470">
    <property type="protein sequence ID" value="GBM21927.1"/>
    <property type="molecule type" value="Genomic_DNA"/>
</dbReference>
<organism evidence="1 2">
    <name type="scientific">Araneus ventricosus</name>
    <name type="common">Orbweaver spider</name>
    <name type="synonym">Epeira ventricosa</name>
    <dbReference type="NCBI Taxonomy" id="182803"/>
    <lineage>
        <taxon>Eukaryota</taxon>
        <taxon>Metazoa</taxon>
        <taxon>Ecdysozoa</taxon>
        <taxon>Arthropoda</taxon>
        <taxon>Chelicerata</taxon>
        <taxon>Arachnida</taxon>
        <taxon>Araneae</taxon>
        <taxon>Araneomorphae</taxon>
        <taxon>Entelegynae</taxon>
        <taxon>Araneoidea</taxon>
        <taxon>Araneidae</taxon>
        <taxon>Araneus</taxon>
    </lineage>
</organism>
<dbReference type="Proteomes" id="UP000499080">
    <property type="component" value="Unassembled WGS sequence"/>
</dbReference>
<dbReference type="PANTHER" id="PTHR47326">
    <property type="entry name" value="TRANSPOSABLE ELEMENT TC3 TRANSPOSASE-LIKE PROTEIN"/>
    <property type="match status" value="1"/>
</dbReference>
<dbReference type="OrthoDB" id="8186354at2759"/>
<proteinExistence type="predicted"/>
<comment type="caution">
    <text evidence="1">The sequence shown here is derived from an EMBL/GenBank/DDBJ whole genome shotgun (WGS) entry which is preliminary data.</text>
</comment>
<protein>
    <submittedName>
        <fullName evidence="1">Uncharacterized protein</fullName>
    </submittedName>
</protein>
<dbReference type="AlphaFoldDB" id="A0A4Y2DZV1"/>
<gene>
    <name evidence="1" type="ORF">AVEN_187931_1</name>
</gene>
<sequence>MPHIPNDGTDAADLSLGLLLTGPQPTGLFLLGHMKSLVYETPVDSGEDLVERIVVAPDKINTTPGIFESMSQSFFRRCKLCNDTRSRHFQHLL</sequence>
<dbReference type="PANTHER" id="PTHR47326:SF1">
    <property type="entry name" value="HTH PSQ-TYPE DOMAIN-CONTAINING PROTEIN"/>
    <property type="match status" value="1"/>
</dbReference>
<reference evidence="1 2" key="1">
    <citation type="journal article" date="2019" name="Sci. Rep.">
        <title>Orb-weaving spider Araneus ventricosus genome elucidates the spidroin gene catalogue.</title>
        <authorList>
            <person name="Kono N."/>
            <person name="Nakamura H."/>
            <person name="Ohtoshi R."/>
            <person name="Moran D.A.P."/>
            <person name="Shinohara A."/>
            <person name="Yoshida Y."/>
            <person name="Fujiwara M."/>
            <person name="Mori M."/>
            <person name="Tomita M."/>
            <person name="Arakawa K."/>
        </authorList>
    </citation>
    <scope>NUCLEOTIDE SEQUENCE [LARGE SCALE GENOMIC DNA]</scope>
</reference>
<accession>A0A4Y2DZV1</accession>
<evidence type="ECO:0000313" key="1">
    <source>
        <dbReference type="EMBL" id="GBM21927.1"/>
    </source>
</evidence>
<evidence type="ECO:0000313" key="2">
    <source>
        <dbReference type="Proteomes" id="UP000499080"/>
    </source>
</evidence>